<dbReference type="AlphaFoldDB" id="A0A0L8V7S1"/>
<protein>
    <submittedName>
        <fullName evidence="1">Uncharacterized protein</fullName>
    </submittedName>
</protein>
<comment type="caution">
    <text evidence="1">The sequence shown here is derived from an EMBL/GenBank/DDBJ whole genome shotgun (WGS) entry which is preliminary data.</text>
</comment>
<dbReference type="Proteomes" id="UP000036958">
    <property type="component" value="Unassembled WGS sequence"/>
</dbReference>
<gene>
    <name evidence="1" type="ORF">NC99_27240</name>
</gene>
<accession>A0A0L8V7S1</accession>
<evidence type="ECO:0000313" key="2">
    <source>
        <dbReference type="Proteomes" id="UP000036958"/>
    </source>
</evidence>
<proteinExistence type="predicted"/>
<name>A0A0L8V7S1_9BACT</name>
<evidence type="ECO:0000313" key="1">
    <source>
        <dbReference type="EMBL" id="KOH44494.1"/>
    </source>
</evidence>
<dbReference type="EMBL" id="LGIA01000161">
    <property type="protein sequence ID" value="KOH44494.1"/>
    <property type="molecule type" value="Genomic_DNA"/>
</dbReference>
<keyword evidence="2" id="KW-1185">Reference proteome</keyword>
<reference evidence="2" key="1">
    <citation type="submission" date="2015-07" db="EMBL/GenBank/DDBJ databases">
        <title>Genome sequencing of Sunxiuqinia dokdonensis strain SK.</title>
        <authorList>
            <person name="Ahn S."/>
            <person name="Kim B.-C."/>
        </authorList>
    </citation>
    <scope>NUCLEOTIDE SEQUENCE [LARGE SCALE GENOMIC DNA]</scope>
    <source>
        <strain evidence="2">SK</strain>
    </source>
</reference>
<organism evidence="1 2">
    <name type="scientific">Sunxiuqinia dokdonensis</name>
    <dbReference type="NCBI Taxonomy" id="1409788"/>
    <lineage>
        <taxon>Bacteria</taxon>
        <taxon>Pseudomonadati</taxon>
        <taxon>Bacteroidota</taxon>
        <taxon>Bacteroidia</taxon>
        <taxon>Marinilabiliales</taxon>
        <taxon>Prolixibacteraceae</taxon>
        <taxon>Sunxiuqinia</taxon>
    </lineage>
</organism>
<sequence length="40" mass="4577">MLQYCQGLLQCCQRLLQLSMMHSFRIAPLPRHGTVCNNDG</sequence>